<dbReference type="Pfam" id="PF00400">
    <property type="entry name" value="WD40"/>
    <property type="match status" value="3"/>
</dbReference>
<dbReference type="InterPro" id="IPR015943">
    <property type="entry name" value="WD40/YVTN_repeat-like_dom_sf"/>
</dbReference>
<dbReference type="InterPro" id="IPR015915">
    <property type="entry name" value="Kelch-typ_b-propeller"/>
</dbReference>
<evidence type="ECO:0000256" key="1">
    <source>
        <dbReference type="ARBA" id="ARBA00022737"/>
    </source>
</evidence>
<dbReference type="EMBL" id="MPSH01000017">
    <property type="protein sequence ID" value="PNH31164.1"/>
    <property type="molecule type" value="Genomic_DNA"/>
</dbReference>
<evidence type="ECO:0000313" key="5">
    <source>
        <dbReference type="Proteomes" id="UP000236305"/>
    </source>
</evidence>
<sequence length="651" mass="69820">MPETPHPRTILRGHKAQVHALAFVGNNDRLASGDAEGYVALWDLTIMRPTAVWRPHDNAILGIQGWGADRIITHGRDHKLAVWKLATSDEANLSKKLPLDDTSESRPQPWLLHLIDVNTMNFCAFAACVPTDPPPAGDDPELLLAVPNTLASESIDIYHLPTQTRRHTVKSPGQNGMVMALALVPQGGSLTLLAGYENGVTTAMHLSAVSGTWNTTYRAQPHSQPVLSLDVSPDGLSFVTSSADAVVARHPVPPPAGMEVLEQPLKVVNTKHSGQQSLRFRDDGRVFATGGWDAMVRVYSGKTMKEVAVLKWHEVGCYAVAFAGVLKAPQAAGGAEERDGAVARRAGEVSVRERRIAHAEAAHWLAAGSTSSVQTIPAPQNAPSPRVGSSCVAIKDALYLFSGRGGIAMAPVEENGAVWRYTPADGSWTLITPADPSVPFVDGRSYHAATSNGVDTIYIHAGCPEKGRKADLWSFNVESRTWTALPAAPPPTRGGTSIAFSKGKIYRMNGFDGEHEQGGAIDVFDIAQETWSTILFQADGIQGPEARSVAALVVVRSQGKDLLVTLFGERDPSALGHAGAGKMLSDVWAFDIDHEIWTKLGFTDEGDTPSSRGWFDADVAHKEDGTDAIIVHGGLAEDNSRLGDLWKLQFA</sequence>
<dbReference type="InterPro" id="IPR001680">
    <property type="entry name" value="WD40_rpt"/>
</dbReference>
<dbReference type="InterPro" id="IPR036322">
    <property type="entry name" value="WD40_repeat_dom_sf"/>
</dbReference>
<dbReference type="Gene3D" id="2.130.10.10">
    <property type="entry name" value="YVTN repeat-like/Quinoprotein amine dehydrogenase"/>
    <property type="match status" value="3"/>
</dbReference>
<dbReference type="AlphaFoldDB" id="A0AA45AKX8"/>
<dbReference type="PROSITE" id="PS50082">
    <property type="entry name" value="WD_REPEATS_2"/>
    <property type="match status" value="1"/>
</dbReference>
<name>A0AA45AKX8_VERDA</name>
<dbReference type="SUPFAM" id="SSF117281">
    <property type="entry name" value="Kelch motif"/>
    <property type="match status" value="1"/>
</dbReference>
<proteinExistence type="predicted"/>
<comment type="caution">
    <text evidence="4">The sequence shown here is derived from an EMBL/GenBank/DDBJ whole genome shotgun (WGS) entry which is preliminary data.</text>
</comment>
<protein>
    <recommendedName>
        <fullName evidence="6">WD40 repeat-like protein</fullName>
    </recommendedName>
</protein>
<feature type="repeat" description="WD" evidence="3">
    <location>
        <begin position="11"/>
        <end position="44"/>
    </location>
</feature>
<gene>
    <name evidence="4" type="ORF">BJF96_g5382</name>
</gene>
<dbReference type="SMART" id="SM00320">
    <property type="entry name" value="WD40"/>
    <property type="match status" value="4"/>
</dbReference>
<dbReference type="Gene3D" id="2.120.10.80">
    <property type="entry name" value="Kelch-type beta propeller"/>
    <property type="match status" value="1"/>
</dbReference>
<keyword evidence="1" id="KW-0677">Repeat</keyword>
<dbReference type="SUPFAM" id="SSF50978">
    <property type="entry name" value="WD40 repeat-like"/>
    <property type="match status" value="1"/>
</dbReference>
<dbReference type="Pfam" id="PF24681">
    <property type="entry name" value="Kelch_KLHDC2_KLHL20_DRC7"/>
    <property type="match status" value="1"/>
</dbReference>
<evidence type="ECO:0008006" key="6">
    <source>
        <dbReference type="Google" id="ProtNLM"/>
    </source>
</evidence>
<organism evidence="4 5">
    <name type="scientific">Verticillium dahliae</name>
    <name type="common">Verticillium wilt</name>
    <dbReference type="NCBI Taxonomy" id="27337"/>
    <lineage>
        <taxon>Eukaryota</taxon>
        <taxon>Fungi</taxon>
        <taxon>Dikarya</taxon>
        <taxon>Ascomycota</taxon>
        <taxon>Pezizomycotina</taxon>
        <taxon>Sordariomycetes</taxon>
        <taxon>Hypocreomycetidae</taxon>
        <taxon>Glomerellales</taxon>
        <taxon>Plectosphaerellaceae</taxon>
        <taxon>Verticillium</taxon>
    </lineage>
</organism>
<reference evidence="4 5" key="1">
    <citation type="submission" date="2017-12" db="EMBL/GenBank/DDBJ databases">
        <title>Comparative genomics yields insights into virulence evolution of Verticillium dahliae.</title>
        <authorList>
            <person name="Fan R."/>
            <person name="Armitage A.D."/>
            <person name="Cascant-Lopez E."/>
            <person name="Sobczyk M."/>
            <person name="Cockerton H.M."/>
            <person name="Harrison R.J."/>
        </authorList>
    </citation>
    <scope>NUCLEOTIDE SEQUENCE [LARGE SCALE GENOMIC DNA]</scope>
    <source>
        <strain evidence="4 5">12008</strain>
    </source>
</reference>
<accession>A0AA45AKX8</accession>
<dbReference type="PROSITE" id="PS50294">
    <property type="entry name" value="WD_REPEATS_REGION"/>
    <property type="match status" value="1"/>
</dbReference>
<dbReference type="PANTHER" id="PTHR47435">
    <property type="entry name" value="KELCH REPEAT PROTEIN (AFU_ORTHOLOGUE AFUA_5G12780)"/>
    <property type="match status" value="1"/>
</dbReference>
<keyword evidence="3" id="KW-0853">WD repeat</keyword>
<evidence type="ECO:0000256" key="3">
    <source>
        <dbReference type="PROSITE-ProRule" id="PRU00221"/>
    </source>
</evidence>
<evidence type="ECO:0000256" key="2">
    <source>
        <dbReference type="ARBA" id="ARBA00023004"/>
    </source>
</evidence>
<evidence type="ECO:0000313" key="4">
    <source>
        <dbReference type="EMBL" id="PNH31164.1"/>
    </source>
</evidence>
<dbReference type="PANTHER" id="PTHR47435:SF4">
    <property type="entry name" value="KELCH REPEAT PROTEIN (AFU_ORTHOLOGUE AFUA_5G12780)"/>
    <property type="match status" value="1"/>
</dbReference>
<keyword evidence="2" id="KW-0408">Iron</keyword>
<dbReference type="Proteomes" id="UP000236305">
    <property type="component" value="Unassembled WGS sequence"/>
</dbReference>
<dbReference type="GO" id="GO:0019760">
    <property type="term" value="P:glucosinolate metabolic process"/>
    <property type="evidence" value="ECO:0007669"/>
    <property type="project" value="UniProtKB-ARBA"/>
</dbReference>